<comment type="caution">
    <text evidence="1">The sequence shown here is derived from an EMBL/GenBank/DDBJ whole genome shotgun (WGS) entry which is preliminary data.</text>
</comment>
<organism evidence="1 2">
    <name type="scientific">Helicobacter apodemus</name>
    <dbReference type="NCBI Taxonomy" id="135569"/>
    <lineage>
        <taxon>Bacteria</taxon>
        <taxon>Pseudomonadati</taxon>
        <taxon>Campylobacterota</taxon>
        <taxon>Epsilonproteobacteria</taxon>
        <taxon>Campylobacterales</taxon>
        <taxon>Helicobacteraceae</taxon>
        <taxon>Helicobacter</taxon>
    </lineage>
</organism>
<proteinExistence type="predicted"/>
<accession>A0A4V6I6F5</accession>
<evidence type="ECO:0000313" key="2">
    <source>
        <dbReference type="Proteomes" id="UP000029920"/>
    </source>
</evidence>
<reference evidence="1 2" key="1">
    <citation type="journal article" date="2014" name="Genome Announc.">
        <title>Draft genome sequences of eight enterohepatic helicobacter species isolated from both laboratory and wild rodents.</title>
        <authorList>
            <person name="Sheh A."/>
            <person name="Shen Z."/>
            <person name="Fox J.G."/>
        </authorList>
    </citation>
    <scope>NUCLEOTIDE SEQUENCE [LARGE SCALE GENOMIC DNA]</scope>
    <source>
        <strain evidence="1 2">MIT-03-7007</strain>
    </source>
</reference>
<name>A0A4V6I6F5_9HELI</name>
<evidence type="ECO:0000313" key="1">
    <source>
        <dbReference type="EMBL" id="TLE14483.1"/>
    </source>
</evidence>
<dbReference type="AlphaFoldDB" id="A0A4V6I6F5"/>
<sequence length="80" mass="8623">MLKIAVIMLFSVLLNANEIKTFKDKEIAKNSYPQKEICVANVADVNRRGCCSHHGGVCGCSGNKKKCCDGTISPTCKCGE</sequence>
<dbReference type="EMBL" id="JRPC02000024">
    <property type="protein sequence ID" value="TLE14483.1"/>
    <property type="molecule type" value="Genomic_DNA"/>
</dbReference>
<dbReference type="Proteomes" id="UP000029920">
    <property type="component" value="Unassembled WGS sequence"/>
</dbReference>
<dbReference type="RefSeq" id="WP_034554610.1">
    <property type="nucleotide sequence ID" value="NZ_JRPC02000024.1"/>
</dbReference>
<protein>
    <submittedName>
        <fullName evidence="1">Uncharacterized protein</fullName>
    </submittedName>
</protein>
<gene>
    <name evidence="1" type="ORF">LS72_008765</name>
</gene>
<keyword evidence="2" id="KW-1185">Reference proteome</keyword>